<dbReference type="RefSeq" id="WP_006278816.1">
    <property type="nucleotide sequence ID" value="NZ_ACYA01000074.1"/>
</dbReference>
<gene>
    <name evidence="4" type="ORF">A9P98_07795</name>
</gene>
<feature type="domain" description="CRISPR type III-associated protein" evidence="3">
    <location>
        <begin position="115"/>
        <end position="283"/>
    </location>
</feature>
<organism evidence="4 5">
    <name type="scientific">Cylindrospermopsis raciborskii CS-505</name>
    <dbReference type="NCBI Taxonomy" id="533240"/>
    <lineage>
        <taxon>Bacteria</taxon>
        <taxon>Bacillati</taxon>
        <taxon>Cyanobacteriota</taxon>
        <taxon>Cyanophyceae</taxon>
        <taxon>Nostocales</taxon>
        <taxon>Aphanizomenonaceae</taxon>
        <taxon>Cylindrospermopsis</taxon>
    </lineage>
</organism>
<keyword evidence="1" id="KW-0051">Antiviral defense</keyword>
<dbReference type="Pfam" id="PF03787">
    <property type="entry name" value="RAMPs"/>
    <property type="match status" value="1"/>
</dbReference>
<dbReference type="InterPro" id="IPR005537">
    <property type="entry name" value="RAMP_III_fam"/>
</dbReference>
<dbReference type="GO" id="GO:0051607">
    <property type="term" value="P:defense response to virus"/>
    <property type="evidence" value="ECO:0007669"/>
    <property type="project" value="UniProtKB-KW"/>
</dbReference>
<dbReference type="Proteomes" id="UP000093903">
    <property type="component" value="Unassembled WGS sequence"/>
</dbReference>
<dbReference type="PANTHER" id="PTHR39965:SF1">
    <property type="entry name" value="CRISPR SYSTEM CMR SUBUNIT CMR6"/>
    <property type="match status" value="1"/>
</dbReference>
<sequence length="630" mass="71684">MVFDRGPKPGNNQPNKNQAPQRRQNQQKNIDEEIPSPWLERPDNTLPEPDQAAGFVEYLRWMRAAEYPNKDTANISKLRILQMIEENANYSDRLGQLNKRTELIAGENNCFPVTCPWRIRVGGHRGPESTLLPAFDALGMPFIPSSTLRGVARNQAIEDFIKQGKSLQEAETEVMKYFGGLDAIERDHTGKVIFLDAYPTPTNKTGGLSVDITNNIWEWGDNNQLNYKPNPQAFLSLQKAKFLIGIRPTNYCQPNEFNKIKVWLISGLQNGIGSQVNTGYGTLVTDQNQEINQYFWQIPFTLKGQLIHGIQKFKKLNNPYEKNDRGGLKKDTKNNLKPDTSPVNEVRSIAFKSMLRYWFRALASGVLSTTEVKTLEAILFGAITPQTRGWVKFQITNSEIIPSQKQGNSYTCGEQSGKLILSYSSEAPLGKQNAIKKLFTNLTWMMFHLGGVGQGARRPCYSRQNQGNPKPPWRGSTLIPESEDKFWELPETIREFQKLFRQRLQEFYDALKELTGHNINYQQLRTVGQVRLDKWSQALDSNCRIIVCTGDANYEKPYALTVLHQKEFKQDVNVCGKAENPSPVWIADLDNYQVVTVFGVTVNNNPRHKFVQTLRDGTSTQEFAQIFPLP</sequence>
<dbReference type="PANTHER" id="PTHR39965">
    <property type="entry name" value="CRISPR SYSTEM CMR SUBUNIT CMR6"/>
    <property type="match status" value="1"/>
</dbReference>
<name>A0A853MFJ2_9CYAN</name>
<evidence type="ECO:0000259" key="3">
    <source>
        <dbReference type="Pfam" id="PF03787"/>
    </source>
</evidence>
<evidence type="ECO:0000256" key="2">
    <source>
        <dbReference type="SAM" id="MobiDB-lite"/>
    </source>
</evidence>
<accession>A0A853MFJ2</accession>
<comment type="caution">
    <text evidence="4">The sequence shown here is derived from an EMBL/GenBank/DDBJ whole genome shotgun (WGS) entry which is preliminary data.</text>
</comment>
<evidence type="ECO:0000313" key="5">
    <source>
        <dbReference type="Proteomes" id="UP000093903"/>
    </source>
</evidence>
<dbReference type="EMBL" id="LYXA01000001">
    <property type="protein sequence ID" value="OBU76234.1"/>
    <property type="molecule type" value="Genomic_DNA"/>
</dbReference>
<feature type="region of interest" description="Disordered" evidence="2">
    <location>
        <begin position="1"/>
        <end position="50"/>
    </location>
</feature>
<proteinExistence type="predicted"/>
<dbReference type="AlphaFoldDB" id="A0A853MFJ2"/>
<evidence type="ECO:0000256" key="1">
    <source>
        <dbReference type="ARBA" id="ARBA00023118"/>
    </source>
</evidence>
<protein>
    <submittedName>
        <fullName evidence="4">Type III-B CRISPR module RAMP protein Cmr6</fullName>
    </submittedName>
</protein>
<dbReference type="InterPro" id="IPR010172">
    <property type="entry name" value="CRISPR-assoc_prot_TM1791"/>
</dbReference>
<reference evidence="4 5" key="1">
    <citation type="submission" date="2016-05" db="EMBL/GenBank/DDBJ databases">
        <title>First complete genome of the cyanobacterium Cylindrospermopsis raciborskii CS505, containing a circular chromosome and a single extrachromosomal element.</title>
        <authorList>
            <person name="Fuentes J."/>
            <person name="Tamames J."/>
            <person name="Allen E."/>
            <person name="Plominski A."/>
            <person name="Vasquez M."/>
        </authorList>
    </citation>
    <scope>NUCLEOTIDE SEQUENCE [LARGE SCALE GENOMIC DNA]</scope>
    <source>
        <strain evidence="4 5">CS505</strain>
    </source>
</reference>
<feature type="compositionally biased region" description="Low complexity" evidence="2">
    <location>
        <begin position="8"/>
        <end position="28"/>
    </location>
</feature>
<evidence type="ECO:0000313" key="4">
    <source>
        <dbReference type="EMBL" id="OBU76234.1"/>
    </source>
</evidence>